<dbReference type="EC" id="1.8.1.4" evidence="3 13"/>
<sequence>MPIEVDVAILGGGPGGYTAAVKAAQTGRSVALIERDKLGGTCLHRGCIPSKALLRSAEVYATIGKAESYGVQMPEGALSVDWKAVLNRKDSIVEQLHSGLNALMRQNKIQVVNGYGRIIGPSIFSPKSGAIAVELADGESETIVPKNVIIATGSRPRRLPGLDYDGETIATSDEALEWTSRPDSILIVGGGVIGVEWASMLSDFGTSVTIVETADRLLPTEDKDVGSEIAKALRKRGVVIHTSASLQADQCVRTDNGLEVKVVVKGEELLLHAERMLVSIGRIGNVEGLGLENTDVQAENGFIKVNPHTLQTGEAHIYAIGDCIGGVQLAHAAMHEASVALDHIAGVKPSRAVDRDIPRCVYSRPEAASVGWTEEGAKAEGYTIRTAKLPLRILGKALVYGESEGFAKVVADAATGDLLGVHLAGAHATELIAEASLAKLLDAVPWEIGRTIHPHPTLSEVMQEVMLALDGNANHG</sequence>
<evidence type="ECO:0000256" key="3">
    <source>
        <dbReference type="ARBA" id="ARBA00012608"/>
    </source>
</evidence>
<comment type="caution">
    <text evidence="16">The sequence shown here is derived from an EMBL/GenBank/DDBJ whole genome shotgun (WGS) entry which is preliminary data.</text>
</comment>
<keyword evidence="7 13" id="KW-0274">FAD</keyword>
<dbReference type="RefSeq" id="WP_204604370.1">
    <property type="nucleotide sequence ID" value="NZ_JBHSED010000004.1"/>
</dbReference>
<feature type="domain" description="Pyridine nucleotide-disulphide oxidoreductase dimerisation" evidence="14">
    <location>
        <begin position="357"/>
        <end position="464"/>
    </location>
</feature>
<comment type="miscellaneous">
    <text evidence="13">The active site is a redox-active disulfide bond.</text>
</comment>
<dbReference type="InterPro" id="IPR016156">
    <property type="entry name" value="FAD/NAD-linked_Rdtase_dimer_sf"/>
</dbReference>
<dbReference type="Gene3D" id="3.50.50.60">
    <property type="entry name" value="FAD/NAD(P)-binding domain"/>
    <property type="match status" value="2"/>
</dbReference>
<dbReference type="PIRSF" id="PIRSF000350">
    <property type="entry name" value="Mercury_reductase_MerA"/>
    <property type="match status" value="1"/>
</dbReference>
<dbReference type="Pfam" id="PF02852">
    <property type="entry name" value="Pyr_redox_dim"/>
    <property type="match status" value="1"/>
</dbReference>
<keyword evidence="11 13" id="KW-0676">Redox-active center</keyword>
<evidence type="ECO:0000256" key="11">
    <source>
        <dbReference type="ARBA" id="ARBA00023284"/>
    </source>
</evidence>
<dbReference type="PANTHER" id="PTHR22912">
    <property type="entry name" value="DISULFIDE OXIDOREDUCTASE"/>
    <property type="match status" value="1"/>
</dbReference>
<evidence type="ECO:0000313" key="16">
    <source>
        <dbReference type="EMBL" id="MFC4302595.1"/>
    </source>
</evidence>
<evidence type="ECO:0000256" key="9">
    <source>
        <dbReference type="ARBA" id="ARBA00023027"/>
    </source>
</evidence>
<dbReference type="InterPro" id="IPR012999">
    <property type="entry name" value="Pyr_OxRdtase_I_AS"/>
</dbReference>
<dbReference type="GO" id="GO:0004148">
    <property type="term" value="F:dihydrolipoyl dehydrogenase (NADH) activity"/>
    <property type="evidence" value="ECO:0007669"/>
    <property type="project" value="UniProtKB-EC"/>
</dbReference>
<dbReference type="NCBIfam" id="TIGR01350">
    <property type="entry name" value="lipoamide_DH"/>
    <property type="match status" value="1"/>
</dbReference>
<reference evidence="17" key="1">
    <citation type="journal article" date="2019" name="Int. J. Syst. Evol. Microbiol.">
        <title>The Global Catalogue of Microorganisms (GCM) 10K type strain sequencing project: providing services to taxonomists for standard genome sequencing and annotation.</title>
        <authorList>
            <consortium name="The Broad Institute Genomics Platform"/>
            <consortium name="The Broad Institute Genome Sequencing Center for Infectious Disease"/>
            <person name="Wu L."/>
            <person name="Ma J."/>
        </authorList>
    </citation>
    <scope>NUCLEOTIDE SEQUENCE [LARGE SCALE GENOMIC DNA]</scope>
    <source>
        <strain evidence="17">CGMCC 4.1641</strain>
    </source>
</reference>
<proteinExistence type="inferred from homology"/>
<dbReference type="Proteomes" id="UP001595755">
    <property type="component" value="Unassembled WGS sequence"/>
</dbReference>
<dbReference type="InterPro" id="IPR004099">
    <property type="entry name" value="Pyr_nucl-diS_OxRdtase_dimer"/>
</dbReference>
<evidence type="ECO:0000256" key="10">
    <source>
        <dbReference type="ARBA" id="ARBA00023157"/>
    </source>
</evidence>
<dbReference type="PANTHER" id="PTHR22912:SF217">
    <property type="entry name" value="DIHYDROLIPOYL DEHYDROGENASE"/>
    <property type="match status" value="1"/>
</dbReference>
<dbReference type="SUPFAM" id="SSF55424">
    <property type="entry name" value="FAD/NAD-linked reductases, dimerisation (C-terminal) domain"/>
    <property type="match status" value="1"/>
</dbReference>
<keyword evidence="17" id="KW-1185">Reference proteome</keyword>
<evidence type="ECO:0000256" key="4">
    <source>
        <dbReference type="ARBA" id="ARBA00016961"/>
    </source>
</evidence>
<dbReference type="InterPro" id="IPR036188">
    <property type="entry name" value="FAD/NAD-bd_sf"/>
</dbReference>
<dbReference type="SUPFAM" id="SSF51905">
    <property type="entry name" value="FAD/NAD(P)-binding domain"/>
    <property type="match status" value="1"/>
</dbReference>
<name>A0ABV8S6D6_9BACL</name>
<dbReference type="Pfam" id="PF07992">
    <property type="entry name" value="Pyr_redox_2"/>
    <property type="match status" value="1"/>
</dbReference>
<feature type="domain" description="FAD/NAD(P)-binding" evidence="15">
    <location>
        <begin position="6"/>
        <end position="337"/>
    </location>
</feature>
<comment type="cofactor">
    <cofactor evidence="13">
        <name>FAD</name>
        <dbReference type="ChEBI" id="CHEBI:57692"/>
    </cofactor>
    <text evidence="13">Binds 1 FAD per subunit.</text>
</comment>
<evidence type="ECO:0000259" key="14">
    <source>
        <dbReference type="Pfam" id="PF02852"/>
    </source>
</evidence>
<evidence type="ECO:0000256" key="12">
    <source>
        <dbReference type="ARBA" id="ARBA00049187"/>
    </source>
</evidence>
<dbReference type="InterPro" id="IPR001100">
    <property type="entry name" value="Pyr_nuc-diS_OxRdtase"/>
</dbReference>
<dbReference type="EMBL" id="JBHSED010000004">
    <property type="protein sequence ID" value="MFC4302595.1"/>
    <property type="molecule type" value="Genomic_DNA"/>
</dbReference>
<dbReference type="InterPro" id="IPR006258">
    <property type="entry name" value="Lipoamide_DH"/>
</dbReference>
<evidence type="ECO:0000313" key="17">
    <source>
        <dbReference type="Proteomes" id="UP001595755"/>
    </source>
</evidence>
<evidence type="ECO:0000256" key="7">
    <source>
        <dbReference type="ARBA" id="ARBA00022827"/>
    </source>
</evidence>
<evidence type="ECO:0000256" key="1">
    <source>
        <dbReference type="ARBA" id="ARBA00004496"/>
    </source>
</evidence>
<evidence type="ECO:0000256" key="5">
    <source>
        <dbReference type="ARBA" id="ARBA00022490"/>
    </source>
</evidence>
<accession>A0ABV8S6D6</accession>
<evidence type="ECO:0000259" key="15">
    <source>
        <dbReference type="Pfam" id="PF07992"/>
    </source>
</evidence>
<keyword evidence="8 13" id="KW-0560">Oxidoreductase</keyword>
<dbReference type="InterPro" id="IPR050151">
    <property type="entry name" value="Class-I_Pyr_Nuc-Dis_Oxidored"/>
</dbReference>
<comment type="subcellular location">
    <subcellularLocation>
        <location evidence="1">Cytoplasm</location>
    </subcellularLocation>
</comment>
<gene>
    <name evidence="16" type="primary">lpdA</name>
    <name evidence="16" type="ORF">ACFO1S_03965</name>
</gene>
<evidence type="ECO:0000256" key="2">
    <source>
        <dbReference type="ARBA" id="ARBA00007532"/>
    </source>
</evidence>
<dbReference type="PRINTS" id="PR00368">
    <property type="entry name" value="FADPNR"/>
</dbReference>
<dbReference type="PROSITE" id="PS00076">
    <property type="entry name" value="PYRIDINE_REDOX_1"/>
    <property type="match status" value="1"/>
</dbReference>
<dbReference type="PRINTS" id="PR00411">
    <property type="entry name" value="PNDRDTASEI"/>
</dbReference>
<evidence type="ECO:0000256" key="6">
    <source>
        <dbReference type="ARBA" id="ARBA00022630"/>
    </source>
</evidence>
<organism evidence="16 17">
    <name type="scientific">Cohnella boryungensis</name>
    <dbReference type="NCBI Taxonomy" id="768479"/>
    <lineage>
        <taxon>Bacteria</taxon>
        <taxon>Bacillati</taxon>
        <taxon>Bacillota</taxon>
        <taxon>Bacilli</taxon>
        <taxon>Bacillales</taxon>
        <taxon>Paenibacillaceae</taxon>
        <taxon>Cohnella</taxon>
    </lineage>
</organism>
<keyword evidence="9 13" id="KW-0520">NAD</keyword>
<keyword evidence="6 13" id="KW-0285">Flavoprotein</keyword>
<protein>
    <recommendedName>
        <fullName evidence="4 13">Dihydrolipoyl dehydrogenase</fullName>
        <ecNumber evidence="3 13">1.8.1.4</ecNumber>
    </recommendedName>
</protein>
<evidence type="ECO:0000256" key="13">
    <source>
        <dbReference type="RuleBase" id="RU003692"/>
    </source>
</evidence>
<comment type="catalytic activity">
    <reaction evidence="12 13">
        <text>N(6)-[(R)-dihydrolipoyl]-L-lysyl-[protein] + NAD(+) = N(6)-[(R)-lipoyl]-L-lysyl-[protein] + NADH + H(+)</text>
        <dbReference type="Rhea" id="RHEA:15045"/>
        <dbReference type="Rhea" id="RHEA-COMP:10474"/>
        <dbReference type="Rhea" id="RHEA-COMP:10475"/>
        <dbReference type="ChEBI" id="CHEBI:15378"/>
        <dbReference type="ChEBI" id="CHEBI:57540"/>
        <dbReference type="ChEBI" id="CHEBI:57945"/>
        <dbReference type="ChEBI" id="CHEBI:83099"/>
        <dbReference type="ChEBI" id="CHEBI:83100"/>
        <dbReference type="EC" id="1.8.1.4"/>
    </reaction>
</comment>
<keyword evidence="5" id="KW-0963">Cytoplasm</keyword>
<dbReference type="Gene3D" id="3.30.390.30">
    <property type="match status" value="1"/>
</dbReference>
<evidence type="ECO:0000256" key="8">
    <source>
        <dbReference type="ARBA" id="ARBA00023002"/>
    </source>
</evidence>
<comment type="similarity">
    <text evidence="2 13">Belongs to the class-I pyridine nucleotide-disulfide oxidoreductase family.</text>
</comment>
<keyword evidence="10" id="KW-1015">Disulfide bond</keyword>
<dbReference type="InterPro" id="IPR023753">
    <property type="entry name" value="FAD/NAD-binding_dom"/>
</dbReference>